<protein>
    <recommendedName>
        <fullName evidence="5">17 kDa surface antigen</fullName>
    </recommendedName>
</protein>
<evidence type="ECO:0000256" key="2">
    <source>
        <dbReference type="SAM" id="SignalP"/>
    </source>
</evidence>
<keyword evidence="2" id="KW-0732">Signal</keyword>
<organism evidence="3 4">
    <name type="scientific">Sphingobium yanoikuyae</name>
    <name type="common">Sphingomonas yanoikuyae</name>
    <dbReference type="NCBI Taxonomy" id="13690"/>
    <lineage>
        <taxon>Bacteria</taxon>
        <taxon>Pseudomonadati</taxon>
        <taxon>Pseudomonadota</taxon>
        <taxon>Alphaproteobacteria</taxon>
        <taxon>Sphingomonadales</taxon>
        <taxon>Sphingomonadaceae</taxon>
        <taxon>Sphingobium</taxon>
    </lineage>
</organism>
<dbReference type="EMBL" id="JGVR01000001">
    <property type="protein sequence ID" value="KEZ21444.1"/>
    <property type="molecule type" value="Genomic_DNA"/>
</dbReference>
<name>A0A084EU02_SPHYA</name>
<comment type="caution">
    <text evidence="3">The sequence shown here is derived from an EMBL/GenBank/DDBJ whole genome shotgun (WGS) entry which is preliminary data.</text>
</comment>
<feature type="signal peptide" evidence="2">
    <location>
        <begin position="1"/>
        <end position="27"/>
    </location>
</feature>
<evidence type="ECO:0008006" key="5">
    <source>
        <dbReference type="Google" id="ProtNLM"/>
    </source>
</evidence>
<dbReference type="Proteomes" id="UP000028534">
    <property type="component" value="Unassembled WGS sequence"/>
</dbReference>
<dbReference type="eggNOG" id="ENOG5032UTB">
    <property type="taxonomic scope" value="Bacteria"/>
</dbReference>
<evidence type="ECO:0000256" key="1">
    <source>
        <dbReference type="SAM" id="MobiDB-lite"/>
    </source>
</evidence>
<dbReference type="PATRIC" id="fig|13690.10.peg.123"/>
<sequence>MRMTRFSTLLSVTALLAAALPISPAHAAPPRDVDDLVGARGSSGESALQSRGYRIAKQNGLTNYWWNSAKDQCIRVVTYNGRYDAIDSASDGDCGHGGGNTAAAAVAGVAAIGLIAALASHKKSHGDSSAQHDSEYERGYHDGLYGGDYDRNDSEAYHSGFSAGNAERSNRLAANSQIVRGAPAAAQRACARRGDEFQNVPAGSSVPVSVYPQGGDRYEIIIASGHYRSRCTVTGNGNVMSMDPY</sequence>
<feature type="region of interest" description="Disordered" evidence="1">
    <location>
        <begin position="124"/>
        <end position="144"/>
    </location>
</feature>
<reference evidence="3 4" key="1">
    <citation type="submission" date="2014-03" db="EMBL/GenBank/DDBJ databases">
        <title>Genome sequence of Sphingobium yanoikuyae B1.</title>
        <authorList>
            <person name="Gan H.M."/>
            <person name="Gan H.Y."/>
            <person name="Savka M.A."/>
        </authorList>
    </citation>
    <scope>NUCLEOTIDE SEQUENCE [LARGE SCALE GENOMIC DNA]</scope>
    <source>
        <strain evidence="3 4">B1</strain>
    </source>
</reference>
<accession>A0A084EU02</accession>
<gene>
    <name evidence="3" type="ORF">CP98_00121</name>
</gene>
<dbReference type="STRING" id="13690.AX777_06155"/>
<evidence type="ECO:0000313" key="3">
    <source>
        <dbReference type="EMBL" id="KEZ21444.1"/>
    </source>
</evidence>
<feature type="compositionally biased region" description="Basic and acidic residues" evidence="1">
    <location>
        <begin position="130"/>
        <end position="141"/>
    </location>
</feature>
<feature type="chain" id="PRO_5001774717" description="17 kDa surface antigen" evidence="2">
    <location>
        <begin position="28"/>
        <end position="245"/>
    </location>
</feature>
<dbReference type="AlphaFoldDB" id="A0A084EU02"/>
<evidence type="ECO:0000313" key="4">
    <source>
        <dbReference type="Proteomes" id="UP000028534"/>
    </source>
</evidence>
<proteinExistence type="predicted"/>